<evidence type="ECO:0000313" key="2">
    <source>
        <dbReference type="Proteomes" id="UP000315103"/>
    </source>
</evidence>
<dbReference type="RefSeq" id="WP_145284975.1">
    <property type="nucleotide sequence ID" value="NZ_VMSJ01000001.1"/>
</dbReference>
<gene>
    <name evidence="1" type="ORF">FO441_01885</name>
</gene>
<dbReference type="Proteomes" id="UP000315103">
    <property type="component" value="Unassembled WGS sequence"/>
</dbReference>
<evidence type="ECO:0000313" key="1">
    <source>
        <dbReference type="EMBL" id="TVT29049.1"/>
    </source>
</evidence>
<reference evidence="1 2" key="1">
    <citation type="submission" date="2019-07" db="EMBL/GenBank/DDBJ databases">
        <title>Salinicoccus cyprini sp. nov., isolated from gastro-intestinal tract of mirror carp, Cyprinus carpio var. specularis, collected from Gobind Sagar Reservoir, Himachal Pradesh, India.</title>
        <authorList>
            <person name="Talwar C."/>
            <person name="Singh A.K."/>
            <person name="Lal R."/>
            <person name="Negi R.K."/>
        </authorList>
    </citation>
    <scope>NUCLEOTIDE SEQUENCE [LARGE SCALE GENOMIC DNA]</scope>
    <source>
        <strain evidence="1 2">CT19</strain>
    </source>
</reference>
<dbReference type="AlphaFoldDB" id="A0A558AXR2"/>
<evidence type="ECO:0008006" key="3">
    <source>
        <dbReference type="Google" id="ProtNLM"/>
    </source>
</evidence>
<comment type="caution">
    <text evidence="1">The sequence shown here is derived from an EMBL/GenBank/DDBJ whole genome shotgun (WGS) entry which is preliminary data.</text>
</comment>
<dbReference type="OrthoDB" id="2417990at2"/>
<dbReference type="EMBL" id="VMSJ01000001">
    <property type="protein sequence ID" value="TVT29049.1"/>
    <property type="molecule type" value="Genomic_DNA"/>
</dbReference>
<accession>A0A558AXR2</accession>
<name>A0A558AXR2_9STAP</name>
<organism evidence="1 2">
    <name type="scientific">Salinicoccus cyprini</name>
    <dbReference type="NCBI Taxonomy" id="2493691"/>
    <lineage>
        <taxon>Bacteria</taxon>
        <taxon>Bacillati</taxon>
        <taxon>Bacillota</taxon>
        <taxon>Bacilli</taxon>
        <taxon>Bacillales</taxon>
        <taxon>Staphylococcaceae</taxon>
        <taxon>Salinicoccus</taxon>
    </lineage>
</organism>
<protein>
    <recommendedName>
        <fullName evidence="3">DUF697 domain-containing protein</fullName>
    </recommendedName>
</protein>
<sequence length="151" mass="16535">MGAQPLTENEIQMKEQEAREMVNKKALYSSIAAVLPIPLLDIGTDMKLMKDIRQEAEKIFELDHSQVNELSDDLMNRALVMATSMGSEFIGRNASKVLFKGAAKNSKVAKFGIAPLATNALGAGVSYMLMKKLGHDYVDRCAEAARNQTVS</sequence>
<proteinExistence type="predicted"/>
<keyword evidence="2" id="KW-1185">Reference proteome</keyword>